<sequence>MEFIKKKLMYLYLNPHKNGFIFISTIIHKKQIILIILTLIFLIYPIINVVKIHFWEIETKQEIINQTKVLEHQQAIYNTLLEKEKTLNNKNFNLTNINENIQKIAQKNRLQIHNLQWNLEKGKSIELQVVHHSSSIFNFIQELNQISYLKFNMISLTKSNQERKLELNTTLVLSTNKEEYE</sequence>
<dbReference type="EMBL" id="JANJ01000001">
    <property type="protein sequence ID" value="EXI63119.1"/>
    <property type="molecule type" value="Genomic_DNA"/>
</dbReference>
<reference evidence="2 3" key="1">
    <citation type="journal article" date="2014" name="Genome Announc.">
        <title>Genome Sequence of a Presumptive Mannheimia haemolytica Strain with an A1/A6-Cross-Reactive Serotype from a White-Tailed Deer (Odocoileus virginianus).</title>
        <authorList>
            <person name="Lawrence P.K."/>
            <person name="Bey R.F."/>
            <person name="Wiener B."/>
            <person name="Kittichotirat W."/>
            <person name="Bumgarner R.E."/>
        </authorList>
    </citation>
    <scope>NUCLEOTIDE SEQUENCE [LARGE SCALE GENOMIC DNA]</scope>
    <source>
        <strain evidence="2 3">PKL10</strain>
    </source>
</reference>
<gene>
    <name evidence="2" type="ORF">AK33_01565</name>
</gene>
<name>A0A011P9W9_9PAST</name>
<accession>A0A011P9W9</accession>
<dbReference type="AlphaFoldDB" id="A0A011P9W9"/>
<dbReference type="PATRIC" id="fig|1450449.3.peg.268"/>
<evidence type="ECO:0008006" key="4">
    <source>
        <dbReference type="Google" id="ProtNLM"/>
    </source>
</evidence>
<dbReference type="Proteomes" id="UP000054123">
    <property type="component" value="Unassembled WGS sequence"/>
</dbReference>
<evidence type="ECO:0000256" key="1">
    <source>
        <dbReference type="SAM" id="Phobius"/>
    </source>
</evidence>
<feature type="transmembrane region" description="Helical" evidence="1">
    <location>
        <begin position="32"/>
        <end position="55"/>
    </location>
</feature>
<evidence type="ECO:0000313" key="2">
    <source>
        <dbReference type="EMBL" id="EXI63119.1"/>
    </source>
</evidence>
<keyword evidence="1" id="KW-1133">Transmembrane helix</keyword>
<dbReference type="STRING" id="1122190.GCA_000621105_00206"/>
<organism evidence="2 3">
    <name type="scientific">Mannheimia granulomatis</name>
    <dbReference type="NCBI Taxonomy" id="85402"/>
    <lineage>
        <taxon>Bacteria</taxon>
        <taxon>Pseudomonadati</taxon>
        <taxon>Pseudomonadota</taxon>
        <taxon>Gammaproteobacteria</taxon>
        <taxon>Pasteurellales</taxon>
        <taxon>Pasteurellaceae</taxon>
        <taxon>Mannheimia</taxon>
    </lineage>
</organism>
<comment type="caution">
    <text evidence="2">The sequence shown here is derived from an EMBL/GenBank/DDBJ whole genome shotgun (WGS) entry which is preliminary data.</text>
</comment>
<proteinExistence type="predicted"/>
<keyword evidence="1" id="KW-0812">Transmembrane</keyword>
<dbReference type="OrthoDB" id="5690875at2"/>
<dbReference type="RefSeq" id="WP_042801360.1">
    <property type="nucleotide sequence ID" value="NZ_AVSP01000004.1"/>
</dbReference>
<keyword evidence="3" id="KW-1185">Reference proteome</keyword>
<evidence type="ECO:0000313" key="3">
    <source>
        <dbReference type="Proteomes" id="UP000054123"/>
    </source>
</evidence>
<keyword evidence="1" id="KW-0472">Membrane</keyword>
<protein>
    <recommendedName>
        <fullName evidence="4">Competence protein C</fullName>
    </recommendedName>
</protein>